<evidence type="ECO:0000256" key="9">
    <source>
        <dbReference type="RuleBase" id="RU000532"/>
    </source>
</evidence>
<evidence type="ECO:0000256" key="2">
    <source>
        <dbReference type="ARBA" id="ARBA00008982"/>
    </source>
</evidence>
<reference evidence="10 11" key="1">
    <citation type="submission" date="2015-09" db="EMBL/GenBank/DDBJ databases">
        <title>Draft genome sequence and assembly of Photorhabdus sp. VMG, a bacterial symbiont associated with Heterorhabditis zealandica.</title>
        <authorList>
            <person name="Naidoo S."/>
            <person name="Featherston J."/>
            <person name="Mothupi B."/>
            <person name="Gray V.M."/>
        </authorList>
    </citation>
    <scope>NUCLEOTIDE SEQUENCE [LARGE SCALE GENOMIC DNA]</scope>
    <source>
        <strain evidence="10 11">VMG</strain>
    </source>
</reference>
<dbReference type="Gene3D" id="3.40.50.1260">
    <property type="entry name" value="Phosphoglycerate kinase, N-terminal domain"/>
    <property type="match status" value="2"/>
</dbReference>
<evidence type="ECO:0000256" key="5">
    <source>
        <dbReference type="ARBA" id="ARBA00022679"/>
    </source>
</evidence>
<keyword evidence="11" id="KW-1185">Reference proteome</keyword>
<evidence type="ECO:0000256" key="3">
    <source>
        <dbReference type="ARBA" id="ARBA00011245"/>
    </source>
</evidence>
<keyword evidence="7 9" id="KW-0418">Kinase</keyword>
<dbReference type="Pfam" id="PF00162">
    <property type="entry name" value="PGK"/>
    <property type="match status" value="1"/>
</dbReference>
<accession>A0ABR5KDC4</accession>
<organism evidence="10 11">
    <name type="scientific">Photorhabdus heterorhabditis</name>
    <dbReference type="NCBI Taxonomy" id="880156"/>
    <lineage>
        <taxon>Bacteria</taxon>
        <taxon>Pseudomonadati</taxon>
        <taxon>Pseudomonadota</taxon>
        <taxon>Gammaproteobacteria</taxon>
        <taxon>Enterobacterales</taxon>
        <taxon>Morganellaceae</taxon>
        <taxon>Photorhabdus</taxon>
    </lineage>
</organism>
<proteinExistence type="inferred from homology"/>
<name>A0ABR5KDC4_9GAMM</name>
<dbReference type="EMBL" id="LJCS01000016">
    <property type="protein sequence ID" value="KOY62511.1"/>
    <property type="molecule type" value="Genomic_DNA"/>
</dbReference>
<dbReference type="InterPro" id="IPR036043">
    <property type="entry name" value="Phosphoglycerate_kinase_sf"/>
</dbReference>
<evidence type="ECO:0000256" key="1">
    <source>
        <dbReference type="ARBA" id="ARBA00000642"/>
    </source>
</evidence>
<dbReference type="Proteomes" id="UP000037727">
    <property type="component" value="Unassembled WGS sequence"/>
</dbReference>
<keyword evidence="6" id="KW-0547">Nucleotide-binding</keyword>
<dbReference type="InterPro" id="IPR015824">
    <property type="entry name" value="Phosphoglycerate_kinase_N"/>
</dbReference>
<dbReference type="PANTHER" id="PTHR11406">
    <property type="entry name" value="PHOSPHOGLYCERATE KINASE"/>
    <property type="match status" value="1"/>
</dbReference>
<dbReference type="EC" id="2.7.2.3" evidence="4 9"/>
<evidence type="ECO:0000256" key="7">
    <source>
        <dbReference type="ARBA" id="ARBA00022777"/>
    </source>
</evidence>
<comment type="caution">
    <text evidence="10">The sequence shown here is derived from an EMBL/GenBank/DDBJ whole genome shotgun (WGS) entry which is preliminary data.</text>
</comment>
<comment type="catalytic activity">
    <reaction evidence="1 9">
        <text>(2R)-3-phosphoglycerate + ATP = (2R)-3-phospho-glyceroyl phosphate + ADP</text>
        <dbReference type="Rhea" id="RHEA:14801"/>
        <dbReference type="ChEBI" id="CHEBI:30616"/>
        <dbReference type="ChEBI" id="CHEBI:57604"/>
        <dbReference type="ChEBI" id="CHEBI:58272"/>
        <dbReference type="ChEBI" id="CHEBI:456216"/>
        <dbReference type="EC" id="2.7.2.3"/>
    </reaction>
</comment>
<evidence type="ECO:0000256" key="4">
    <source>
        <dbReference type="ARBA" id="ARBA00013061"/>
    </source>
</evidence>
<evidence type="ECO:0000256" key="6">
    <source>
        <dbReference type="ARBA" id="ARBA00022741"/>
    </source>
</evidence>
<dbReference type="PRINTS" id="PR00477">
    <property type="entry name" value="PHGLYCKINASE"/>
</dbReference>
<evidence type="ECO:0000256" key="8">
    <source>
        <dbReference type="ARBA" id="ARBA00022840"/>
    </source>
</evidence>
<evidence type="ECO:0000313" key="11">
    <source>
        <dbReference type="Proteomes" id="UP000037727"/>
    </source>
</evidence>
<keyword evidence="5 9" id="KW-0808">Transferase</keyword>
<dbReference type="InterPro" id="IPR001576">
    <property type="entry name" value="Phosphoglycerate_kinase"/>
</dbReference>
<evidence type="ECO:0000313" key="10">
    <source>
        <dbReference type="EMBL" id="KOY62511.1"/>
    </source>
</evidence>
<dbReference type="PANTHER" id="PTHR11406:SF23">
    <property type="entry name" value="PHOSPHOGLYCERATE KINASE 1, CHLOROPLASTIC-RELATED"/>
    <property type="match status" value="1"/>
</dbReference>
<dbReference type="RefSeq" id="WP_054477825.1">
    <property type="nucleotide sequence ID" value="NZ_CAWMRL010000016.1"/>
</dbReference>
<comment type="subunit">
    <text evidence="3">Monomer.</text>
</comment>
<comment type="similarity">
    <text evidence="2 9">Belongs to the phosphoglycerate kinase family.</text>
</comment>
<sequence>MKKKSILYSAGINIEKGVLLHPRIDEEIHSLSNLIHNNNNASISIINHQGDFNKGTSRATPYLAELLSQRLKCHVAYIDDCVGKSAVCYSNNMQQGEIALFGNTRLHKEEQENDYNFAKELAKLGDELIIGGFCKLHRKNSSNSSIKHFLPWRYSYGVQKEINKLNDLYNNIFIKNDIILILGGNKIEKVNFLLSHPKLSKVSKIVIGGLVLNSILKAIGIEIGISKYFEIQVSDALLSKLYIPDIVITEKPNKLHVIRRLHNINSDEKIIDFIFNKNYFNEIFILPKKYSFLAAGPLSISNSKNAHVCYQILNQNSIDGLFMGGDTLTEVMTFSNVSSGGGAALQFFSTGYDQESF</sequence>
<gene>
    <name evidence="10" type="ORF">AM629_08025</name>
</gene>
<keyword evidence="8" id="KW-0067">ATP-binding</keyword>
<dbReference type="SUPFAM" id="SSF53748">
    <property type="entry name" value="Phosphoglycerate kinase"/>
    <property type="match status" value="1"/>
</dbReference>
<protein>
    <recommendedName>
        <fullName evidence="4 9">Phosphoglycerate kinase</fullName>
        <ecNumber evidence="4 9">2.7.2.3</ecNumber>
    </recommendedName>
</protein>